<dbReference type="Pfam" id="PF13589">
    <property type="entry name" value="HATPase_c_3"/>
    <property type="match status" value="1"/>
</dbReference>
<dbReference type="InterPro" id="IPR014721">
    <property type="entry name" value="Ribsml_uS5_D2-typ_fold_subgr"/>
</dbReference>
<dbReference type="Gene3D" id="3.30.230.10">
    <property type="match status" value="1"/>
</dbReference>
<evidence type="ECO:0000313" key="9">
    <source>
        <dbReference type="EMBL" id="BAU57189.1"/>
    </source>
</evidence>
<dbReference type="GO" id="GO:0006298">
    <property type="term" value="P:mismatch repair"/>
    <property type="evidence" value="ECO:0007669"/>
    <property type="project" value="UniProtKB-UniRule"/>
</dbReference>
<dbReference type="InterPro" id="IPR037198">
    <property type="entry name" value="MutL_C_sf"/>
</dbReference>
<dbReference type="InterPro" id="IPR014762">
    <property type="entry name" value="DNA_mismatch_repair_CS"/>
</dbReference>
<keyword evidence="10" id="KW-1185">Reference proteome</keyword>
<feature type="compositionally biased region" description="Basic and acidic residues" evidence="6">
    <location>
        <begin position="385"/>
        <end position="396"/>
    </location>
</feature>
<dbReference type="InterPro" id="IPR038973">
    <property type="entry name" value="MutL/Mlh/Pms-like"/>
</dbReference>
<evidence type="ECO:0000256" key="4">
    <source>
        <dbReference type="ARBA" id="ARBA00023204"/>
    </source>
</evidence>
<dbReference type="SUPFAM" id="SSF118116">
    <property type="entry name" value="DNA mismatch repair protein MutL"/>
    <property type="match status" value="1"/>
</dbReference>
<evidence type="ECO:0000256" key="5">
    <source>
        <dbReference type="HAMAP-Rule" id="MF_00149"/>
    </source>
</evidence>
<reference evidence="9" key="1">
    <citation type="submission" date="2016-02" db="EMBL/GenBank/DDBJ databases">
        <title>Halorhodospira halochloris DSM-1059 complete genome, version 2.</title>
        <authorList>
            <person name="Tsukatani Y."/>
        </authorList>
    </citation>
    <scope>NUCLEOTIDE SEQUENCE</scope>
    <source>
        <strain evidence="9">DSM 1059</strain>
    </source>
</reference>
<dbReference type="GO" id="GO:0140664">
    <property type="term" value="F:ATP-dependent DNA damage sensor activity"/>
    <property type="evidence" value="ECO:0007669"/>
    <property type="project" value="InterPro"/>
</dbReference>
<dbReference type="InterPro" id="IPR020667">
    <property type="entry name" value="DNA_mismatch_repair_MutL"/>
</dbReference>
<dbReference type="GO" id="GO:0032300">
    <property type="term" value="C:mismatch repair complex"/>
    <property type="evidence" value="ECO:0007669"/>
    <property type="project" value="InterPro"/>
</dbReference>
<feature type="compositionally biased region" description="Low complexity" evidence="6">
    <location>
        <begin position="368"/>
        <end position="381"/>
    </location>
</feature>
<name>A0A0X8XBV0_HALHR</name>
<dbReference type="PROSITE" id="PS00058">
    <property type="entry name" value="DNA_MISMATCH_REPAIR_1"/>
    <property type="match status" value="1"/>
</dbReference>
<dbReference type="NCBIfam" id="TIGR00585">
    <property type="entry name" value="mutl"/>
    <property type="match status" value="1"/>
</dbReference>
<evidence type="ECO:0000259" key="8">
    <source>
        <dbReference type="SMART" id="SM01340"/>
    </source>
</evidence>
<dbReference type="PANTHER" id="PTHR10073">
    <property type="entry name" value="DNA MISMATCH REPAIR PROTEIN MLH, PMS, MUTL"/>
    <property type="match status" value="1"/>
</dbReference>
<dbReference type="Gene3D" id="3.30.1540.20">
    <property type="entry name" value="MutL, C-terminal domain, dimerisation subdomain"/>
    <property type="match status" value="1"/>
</dbReference>
<sequence length="654" mass="71356">MTEPSIRPLPEQLINQIAAGEVVERPASVVKELTENALDAAAQRILIDVERGGKQRIRVQDDGHGIAVEQLALALRRHATSKIYNLDELESVSSLGFRGEALPSIAAVSRLTIASRQADSEHGHQVRAGDAPDDDQMQPKPVAHPVGTTVTVDDLFFNTPGRRKFLRTDRTELQHIQEAVRRLALSRFDVGFTLNHQGRCLLNLAPTQDESDRQQRLADLLGSEFATHSANVELEGAGMRLSGWLGLPTAARRQGDLQYFFVNGRLVRDRTAAHGIRQAYKDVLYRDHYPAYVLYLEIDPTQVDVNVHPMKHEVRFRDGRTVHGFLAQRIGEALAMLGPAGANSSPSATAQPAGRGQLNQGGVSEPGRAQSSPPRQSAQPSTADSMRESRGVEQRVPEGAQQRWREPHQQRLDLAEVGQLYGHFVPAEDDSQVGHADVGMAAPEESTPGIAEQDQSGPEAAPQLGYAIGQIRGAYILAESEQGLVIVDMHAAHERVVYEQLKAQFANAQVATQDLLMPVTLAVTPQQAELVELYAESLADAGLEIERSGPDSVRIRSLPALLANADPQELLADVIGSLQEADPAAGIQQAIHNLLAGVACHGSVRAGRQLSRAEMDRLLRDIERTPRAAQCNHGRPTYTLLDDEGLARLFKRGR</sequence>
<dbReference type="HAMAP" id="MF_00149">
    <property type="entry name" value="DNA_mis_repair"/>
    <property type="match status" value="1"/>
</dbReference>
<evidence type="ECO:0000256" key="3">
    <source>
        <dbReference type="ARBA" id="ARBA00022763"/>
    </source>
</evidence>
<comment type="function">
    <text evidence="5">This protein is involved in the repair of mismatches in DNA. It is required for dam-dependent methyl-directed DNA mismatch repair. May act as a 'molecular matchmaker', a protein that promotes the formation of a stable complex between two or more DNA-binding proteins in an ATP-dependent manner without itself being part of a final effector complex.</text>
</comment>
<dbReference type="NCBIfam" id="NF000949">
    <property type="entry name" value="PRK00095.1-2"/>
    <property type="match status" value="1"/>
</dbReference>
<dbReference type="CDD" id="cd03482">
    <property type="entry name" value="MutL_Trans_MutL"/>
    <property type="match status" value="1"/>
</dbReference>
<evidence type="ECO:0000256" key="6">
    <source>
        <dbReference type="SAM" id="MobiDB-lite"/>
    </source>
</evidence>
<dbReference type="Gene3D" id="3.30.1370.100">
    <property type="entry name" value="MutL, C-terminal domain, regulatory subdomain"/>
    <property type="match status" value="1"/>
</dbReference>
<dbReference type="SUPFAM" id="SSF54211">
    <property type="entry name" value="Ribosomal protein S5 domain 2-like"/>
    <property type="match status" value="1"/>
</dbReference>
<feature type="region of interest" description="Disordered" evidence="6">
    <location>
        <begin position="338"/>
        <end position="408"/>
    </location>
</feature>
<proteinExistence type="inferred from homology"/>
<dbReference type="SMART" id="SM01340">
    <property type="entry name" value="DNA_mis_repair"/>
    <property type="match status" value="1"/>
</dbReference>
<dbReference type="CDD" id="cd16926">
    <property type="entry name" value="HATPase_MutL-MLH-PMS-like"/>
    <property type="match status" value="1"/>
</dbReference>
<evidence type="ECO:0000313" key="10">
    <source>
        <dbReference type="Proteomes" id="UP000218890"/>
    </source>
</evidence>
<protein>
    <recommendedName>
        <fullName evidence="2 5">DNA mismatch repair protein MutL</fullName>
    </recommendedName>
</protein>
<dbReference type="SUPFAM" id="SSF55874">
    <property type="entry name" value="ATPase domain of HSP90 chaperone/DNA topoisomerase II/histidine kinase"/>
    <property type="match status" value="1"/>
</dbReference>
<keyword evidence="4 5" id="KW-0234">DNA repair</keyword>
<dbReference type="EMBL" id="AP017372">
    <property type="protein sequence ID" value="BAU57189.1"/>
    <property type="molecule type" value="Genomic_DNA"/>
</dbReference>
<dbReference type="Pfam" id="PF01119">
    <property type="entry name" value="DNA_mis_repair"/>
    <property type="match status" value="1"/>
</dbReference>
<dbReference type="GO" id="GO:0005524">
    <property type="term" value="F:ATP binding"/>
    <property type="evidence" value="ECO:0007669"/>
    <property type="project" value="InterPro"/>
</dbReference>
<dbReference type="Pfam" id="PF08676">
    <property type="entry name" value="MutL_C"/>
    <property type="match status" value="1"/>
</dbReference>
<organism evidence="9 10">
    <name type="scientific">Halorhodospira halochloris</name>
    <name type="common">Ectothiorhodospira halochloris</name>
    <dbReference type="NCBI Taxonomy" id="1052"/>
    <lineage>
        <taxon>Bacteria</taxon>
        <taxon>Pseudomonadati</taxon>
        <taxon>Pseudomonadota</taxon>
        <taxon>Gammaproteobacteria</taxon>
        <taxon>Chromatiales</taxon>
        <taxon>Ectothiorhodospiraceae</taxon>
        <taxon>Halorhodospira</taxon>
    </lineage>
</organism>
<dbReference type="OrthoDB" id="9763467at2"/>
<dbReference type="InterPro" id="IPR042120">
    <property type="entry name" value="MutL_C_dimsub"/>
</dbReference>
<evidence type="ECO:0000256" key="2">
    <source>
        <dbReference type="ARBA" id="ARBA00021975"/>
    </source>
</evidence>
<dbReference type="InterPro" id="IPR042121">
    <property type="entry name" value="MutL_C_regsub"/>
</dbReference>
<dbReference type="GO" id="GO:0030983">
    <property type="term" value="F:mismatched DNA binding"/>
    <property type="evidence" value="ECO:0007669"/>
    <property type="project" value="InterPro"/>
</dbReference>
<dbReference type="Proteomes" id="UP000218890">
    <property type="component" value="Chromosome"/>
</dbReference>
<accession>A0A0X8XBV0</accession>
<dbReference type="SMART" id="SM00853">
    <property type="entry name" value="MutL_C"/>
    <property type="match status" value="1"/>
</dbReference>
<keyword evidence="3 5" id="KW-0227">DNA damage</keyword>
<feature type="domain" description="DNA mismatch repair protein S5" evidence="8">
    <location>
        <begin position="217"/>
        <end position="335"/>
    </location>
</feature>
<dbReference type="FunFam" id="3.30.565.10:FF:000003">
    <property type="entry name" value="DNA mismatch repair endonuclease MutL"/>
    <property type="match status" value="1"/>
</dbReference>
<dbReference type="RefSeq" id="WP_096407904.1">
    <property type="nucleotide sequence ID" value="NZ_AP017372.2"/>
</dbReference>
<gene>
    <name evidence="5 9" type="primary">mutL</name>
    <name evidence="9" type="ORF">HH1059_05050</name>
</gene>
<dbReference type="AlphaFoldDB" id="A0A0X8XBV0"/>
<evidence type="ECO:0000256" key="1">
    <source>
        <dbReference type="ARBA" id="ARBA00006082"/>
    </source>
</evidence>
<comment type="similarity">
    <text evidence="1 5">Belongs to the DNA mismatch repair MutL/HexB family.</text>
</comment>
<dbReference type="KEGG" id="hhk:HH1059_05050"/>
<feature type="domain" description="MutL C-terminal dimerisation" evidence="7">
    <location>
        <begin position="467"/>
        <end position="610"/>
    </location>
</feature>
<dbReference type="InterPro" id="IPR002099">
    <property type="entry name" value="MutL/Mlh/PMS"/>
</dbReference>
<feature type="region of interest" description="Disordered" evidence="6">
    <location>
        <begin position="116"/>
        <end position="145"/>
    </location>
</feature>
<dbReference type="InterPro" id="IPR036890">
    <property type="entry name" value="HATPase_C_sf"/>
</dbReference>
<evidence type="ECO:0000259" key="7">
    <source>
        <dbReference type="SMART" id="SM00853"/>
    </source>
</evidence>
<dbReference type="InterPro" id="IPR020568">
    <property type="entry name" value="Ribosomal_Su5_D2-typ_SF"/>
</dbReference>
<dbReference type="GO" id="GO:0016887">
    <property type="term" value="F:ATP hydrolysis activity"/>
    <property type="evidence" value="ECO:0007669"/>
    <property type="project" value="InterPro"/>
</dbReference>
<dbReference type="PANTHER" id="PTHR10073:SF12">
    <property type="entry name" value="DNA MISMATCH REPAIR PROTEIN MLH1"/>
    <property type="match status" value="1"/>
</dbReference>
<dbReference type="Gene3D" id="3.30.565.10">
    <property type="entry name" value="Histidine kinase-like ATPase, C-terminal domain"/>
    <property type="match status" value="1"/>
</dbReference>
<dbReference type="InterPro" id="IPR013507">
    <property type="entry name" value="DNA_mismatch_S5_2-like"/>
</dbReference>
<dbReference type="InterPro" id="IPR014790">
    <property type="entry name" value="MutL_C"/>
</dbReference>